<dbReference type="Proteomes" id="UP000054217">
    <property type="component" value="Unassembled WGS sequence"/>
</dbReference>
<organism evidence="1 2">
    <name type="scientific">Pisolithus tinctorius Marx 270</name>
    <dbReference type="NCBI Taxonomy" id="870435"/>
    <lineage>
        <taxon>Eukaryota</taxon>
        <taxon>Fungi</taxon>
        <taxon>Dikarya</taxon>
        <taxon>Basidiomycota</taxon>
        <taxon>Agaricomycotina</taxon>
        <taxon>Agaricomycetes</taxon>
        <taxon>Agaricomycetidae</taxon>
        <taxon>Boletales</taxon>
        <taxon>Sclerodermatineae</taxon>
        <taxon>Pisolithaceae</taxon>
        <taxon>Pisolithus</taxon>
    </lineage>
</organism>
<evidence type="ECO:0000313" key="2">
    <source>
        <dbReference type="Proteomes" id="UP000054217"/>
    </source>
</evidence>
<reference evidence="1 2" key="1">
    <citation type="submission" date="2014-04" db="EMBL/GenBank/DDBJ databases">
        <authorList>
            <consortium name="DOE Joint Genome Institute"/>
            <person name="Kuo A."/>
            <person name="Kohler A."/>
            <person name="Costa M.D."/>
            <person name="Nagy L.G."/>
            <person name="Floudas D."/>
            <person name="Copeland A."/>
            <person name="Barry K.W."/>
            <person name="Cichocki N."/>
            <person name="Veneault-Fourrey C."/>
            <person name="LaButti K."/>
            <person name="Lindquist E.A."/>
            <person name="Lipzen A."/>
            <person name="Lundell T."/>
            <person name="Morin E."/>
            <person name="Murat C."/>
            <person name="Sun H."/>
            <person name="Tunlid A."/>
            <person name="Henrissat B."/>
            <person name="Grigoriev I.V."/>
            <person name="Hibbett D.S."/>
            <person name="Martin F."/>
            <person name="Nordberg H.P."/>
            <person name="Cantor M.N."/>
            <person name="Hua S.X."/>
        </authorList>
    </citation>
    <scope>NUCLEOTIDE SEQUENCE [LARGE SCALE GENOMIC DNA]</scope>
    <source>
        <strain evidence="1 2">Marx 270</strain>
    </source>
</reference>
<keyword evidence="2" id="KW-1185">Reference proteome</keyword>
<dbReference type="EMBL" id="KN831948">
    <property type="protein sequence ID" value="KIO12161.1"/>
    <property type="molecule type" value="Genomic_DNA"/>
</dbReference>
<dbReference type="HOGENOM" id="CLU_2387065_0_0_1"/>
<evidence type="ECO:0000313" key="1">
    <source>
        <dbReference type="EMBL" id="KIO12161.1"/>
    </source>
</evidence>
<sequence length="94" mass="10223">MTYLRANAVSGVFLPTYSTCSSGSTIVWLSVSVLQQGMTVDGFDLCFPGRIVLDEKSSTIWTRGCSLFCVTIATERYHISNMSTANKVEAAEPC</sequence>
<protein>
    <submittedName>
        <fullName evidence="1">Uncharacterized protein</fullName>
    </submittedName>
</protein>
<proteinExistence type="predicted"/>
<gene>
    <name evidence="1" type="ORF">M404DRAFT_994131</name>
</gene>
<dbReference type="InParanoid" id="A0A0C3PSM1"/>
<dbReference type="AlphaFoldDB" id="A0A0C3PSM1"/>
<accession>A0A0C3PSM1</accession>
<reference evidence="2" key="2">
    <citation type="submission" date="2015-01" db="EMBL/GenBank/DDBJ databases">
        <title>Evolutionary Origins and Diversification of the Mycorrhizal Mutualists.</title>
        <authorList>
            <consortium name="DOE Joint Genome Institute"/>
            <consortium name="Mycorrhizal Genomics Consortium"/>
            <person name="Kohler A."/>
            <person name="Kuo A."/>
            <person name="Nagy L.G."/>
            <person name="Floudas D."/>
            <person name="Copeland A."/>
            <person name="Barry K.W."/>
            <person name="Cichocki N."/>
            <person name="Veneault-Fourrey C."/>
            <person name="LaButti K."/>
            <person name="Lindquist E.A."/>
            <person name="Lipzen A."/>
            <person name="Lundell T."/>
            <person name="Morin E."/>
            <person name="Murat C."/>
            <person name="Riley R."/>
            <person name="Ohm R."/>
            <person name="Sun H."/>
            <person name="Tunlid A."/>
            <person name="Henrissat B."/>
            <person name="Grigoriev I.V."/>
            <person name="Hibbett D.S."/>
            <person name="Martin F."/>
        </authorList>
    </citation>
    <scope>NUCLEOTIDE SEQUENCE [LARGE SCALE GENOMIC DNA]</scope>
    <source>
        <strain evidence="2">Marx 270</strain>
    </source>
</reference>
<name>A0A0C3PSM1_PISTI</name>